<sequence>MPKDLYYGTVWHMAHVHERAHRYPQTRVLSMAVSSMLAITAGRAMQSSDPHQLYMQGILPEDGRMYPGLPTLAELGSMRWRARASGYFGRPPADHMHLTDRTACRLHADRHSSSLTHRRRCAVTHVGVEVVTSKASLPMRYLLENNPSFRSGSDASPQSIRHSDSTLLSVL</sequence>
<dbReference type="EMBL" id="KV417297">
    <property type="protein sequence ID" value="KZO94036.1"/>
    <property type="molecule type" value="Genomic_DNA"/>
</dbReference>
<keyword evidence="3" id="KW-1185">Reference proteome</keyword>
<evidence type="ECO:0000256" key="1">
    <source>
        <dbReference type="SAM" id="MobiDB-lite"/>
    </source>
</evidence>
<organism evidence="2 3">
    <name type="scientific">Calocera viscosa (strain TUFC12733)</name>
    <dbReference type="NCBI Taxonomy" id="1330018"/>
    <lineage>
        <taxon>Eukaryota</taxon>
        <taxon>Fungi</taxon>
        <taxon>Dikarya</taxon>
        <taxon>Basidiomycota</taxon>
        <taxon>Agaricomycotina</taxon>
        <taxon>Dacrymycetes</taxon>
        <taxon>Dacrymycetales</taxon>
        <taxon>Dacrymycetaceae</taxon>
        <taxon>Calocera</taxon>
    </lineage>
</organism>
<reference evidence="2 3" key="1">
    <citation type="journal article" date="2016" name="Mol. Biol. Evol.">
        <title>Comparative Genomics of Early-Diverging Mushroom-Forming Fungi Provides Insights into the Origins of Lignocellulose Decay Capabilities.</title>
        <authorList>
            <person name="Nagy L.G."/>
            <person name="Riley R."/>
            <person name="Tritt A."/>
            <person name="Adam C."/>
            <person name="Daum C."/>
            <person name="Floudas D."/>
            <person name="Sun H."/>
            <person name="Yadav J.S."/>
            <person name="Pangilinan J."/>
            <person name="Larsson K.H."/>
            <person name="Matsuura K."/>
            <person name="Barry K."/>
            <person name="Labutti K."/>
            <person name="Kuo R."/>
            <person name="Ohm R.A."/>
            <person name="Bhattacharya S.S."/>
            <person name="Shirouzu T."/>
            <person name="Yoshinaga Y."/>
            <person name="Martin F.M."/>
            <person name="Grigoriev I.V."/>
            <person name="Hibbett D.S."/>
        </authorList>
    </citation>
    <scope>NUCLEOTIDE SEQUENCE [LARGE SCALE GENOMIC DNA]</scope>
    <source>
        <strain evidence="2 3">TUFC12733</strain>
    </source>
</reference>
<evidence type="ECO:0000313" key="2">
    <source>
        <dbReference type="EMBL" id="KZO94036.1"/>
    </source>
</evidence>
<dbReference type="Proteomes" id="UP000076738">
    <property type="component" value="Unassembled WGS sequence"/>
</dbReference>
<protein>
    <submittedName>
        <fullName evidence="2">Uncharacterized protein</fullName>
    </submittedName>
</protein>
<name>A0A167JXB5_CALVF</name>
<proteinExistence type="predicted"/>
<accession>A0A167JXB5</accession>
<gene>
    <name evidence="2" type="ORF">CALVIDRAFT_232386</name>
</gene>
<evidence type="ECO:0000313" key="3">
    <source>
        <dbReference type="Proteomes" id="UP000076738"/>
    </source>
</evidence>
<feature type="region of interest" description="Disordered" evidence="1">
    <location>
        <begin position="150"/>
        <end position="171"/>
    </location>
</feature>
<dbReference type="AlphaFoldDB" id="A0A167JXB5"/>